<comment type="caution">
    <text evidence="1">The sequence shown here is derived from an EMBL/GenBank/DDBJ whole genome shotgun (WGS) entry which is preliminary data.</text>
</comment>
<organism evidence="1 2">
    <name type="scientific">Olea europaea subsp. europaea</name>
    <dbReference type="NCBI Taxonomy" id="158383"/>
    <lineage>
        <taxon>Eukaryota</taxon>
        <taxon>Viridiplantae</taxon>
        <taxon>Streptophyta</taxon>
        <taxon>Embryophyta</taxon>
        <taxon>Tracheophyta</taxon>
        <taxon>Spermatophyta</taxon>
        <taxon>Magnoliopsida</taxon>
        <taxon>eudicotyledons</taxon>
        <taxon>Gunneridae</taxon>
        <taxon>Pentapetalae</taxon>
        <taxon>asterids</taxon>
        <taxon>lamiids</taxon>
        <taxon>Lamiales</taxon>
        <taxon>Oleaceae</taxon>
        <taxon>Oleeae</taxon>
        <taxon>Olea</taxon>
    </lineage>
</organism>
<name>A0A8S0PCQ1_OLEEU</name>
<keyword evidence="2" id="KW-1185">Reference proteome</keyword>
<dbReference type="EMBL" id="CACTIH010000046">
    <property type="protein sequence ID" value="CAA2940330.1"/>
    <property type="molecule type" value="Genomic_DNA"/>
</dbReference>
<evidence type="ECO:0000313" key="1">
    <source>
        <dbReference type="EMBL" id="CAA2940330.1"/>
    </source>
</evidence>
<proteinExistence type="predicted"/>
<dbReference type="Proteomes" id="UP000594638">
    <property type="component" value="Unassembled WGS sequence"/>
</dbReference>
<evidence type="ECO:0000313" key="2">
    <source>
        <dbReference type="Proteomes" id="UP000594638"/>
    </source>
</evidence>
<sequence length="128" mass="14544">MEGDAGPQTQVSTLAVLDNLLIAGGFQGEIICKYLDRPGVTFCTRTTYDDNAITNAIEIYDNPSGAVHFMATNNDCGVRVFDMERFQLIKFLQKNRGEWENQNMHCSNYGANKSNLEQTKFEDEYRKM</sequence>
<accession>A0A8S0PCQ1</accession>
<reference evidence="1 2" key="1">
    <citation type="submission" date="2019-12" db="EMBL/GenBank/DDBJ databases">
        <authorList>
            <person name="Alioto T."/>
            <person name="Alioto T."/>
            <person name="Gomez Garrido J."/>
        </authorList>
    </citation>
    <scope>NUCLEOTIDE SEQUENCE [LARGE SCALE GENOMIC DNA]</scope>
</reference>
<protein>
    <submittedName>
        <fullName evidence="1">Uncharacterized WD repeat-containing</fullName>
    </submittedName>
</protein>
<dbReference type="Gramene" id="OE9A058201T1">
    <property type="protein sequence ID" value="OE9A058201C1"/>
    <property type="gene ID" value="OE9A058201"/>
</dbReference>
<dbReference type="PANTHER" id="PTHR43991:SF42">
    <property type="entry name" value="TRANSCRIPTION FACTOR WD40-LIKE FAMILY-RELATED"/>
    <property type="match status" value="1"/>
</dbReference>
<dbReference type="AlphaFoldDB" id="A0A8S0PCQ1"/>
<dbReference type="OrthoDB" id="1741007at2759"/>
<dbReference type="PANTHER" id="PTHR43991">
    <property type="entry name" value="WD REPEAT PROTEIN (AFU_ORTHOLOGUE AFUA_8G05640)-RELATED"/>
    <property type="match status" value="1"/>
</dbReference>
<gene>
    <name evidence="1" type="ORF">OLEA9_A058201</name>
</gene>